<dbReference type="Proteomes" id="UP000503454">
    <property type="component" value="Segment"/>
</dbReference>
<reference evidence="1 2" key="1">
    <citation type="submission" date="2020-02" db="EMBL/GenBank/DDBJ databases">
        <authorList>
            <person name="Yaqubi I.B."/>
            <person name="Almaguer A.N."/>
            <person name="Torres S.A."/>
            <person name="Nayek S."/>
            <person name="Bhuiyan S."/>
            <person name="Hughes L.E."/>
            <person name="Garlena R.A."/>
            <person name="Russell D.A."/>
            <person name="Pope W.H."/>
            <person name="Jacobs-Sera D."/>
            <person name="Hatfull G.F."/>
        </authorList>
    </citation>
    <scope>NUCLEOTIDE SEQUENCE [LARGE SCALE GENOMIC DNA]</scope>
</reference>
<evidence type="ECO:0000313" key="2">
    <source>
        <dbReference type="Proteomes" id="UP000503454"/>
    </source>
</evidence>
<evidence type="ECO:0000313" key="1">
    <source>
        <dbReference type="EMBL" id="QIN94722.1"/>
    </source>
</evidence>
<keyword evidence="2" id="KW-1185">Reference proteome</keyword>
<sequence length="65" mass="7792">MYKYQITVFEHERGWGQDYWYEKFDTPEEAEARIKEINSQNKPGPAPDYYIQASTDIRAVKEETE</sequence>
<dbReference type="KEGG" id="vg:77928297"/>
<protein>
    <submittedName>
        <fullName evidence="1">Uncharacterized protein</fullName>
    </submittedName>
</protein>
<name>A0A6G8R3F3_9CAUD</name>
<gene>
    <name evidence="1" type="primary">198</name>
    <name evidence="1" type="ORF">SEA_MUNTAHA_198</name>
</gene>
<proteinExistence type="predicted"/>
<dbReference type="RefSeq" id="YP_010652478.1">
    <property type="nucleotide sequence ID" value="NC_070786.1"/>
</dbReference>
<dbReference type="GeneID" id="77928297"/>
<organism evidence="1 2">
    <name type="scientific">Streptomyces phage Muntaha</name>
    <dbReference type="NCBI Taxonomy" id="2713269"/>
    <lineage>
        <taxon>Viruses</taxon>
        <taxon>Duplodnaviria</taxon>
        <taxon>Heunggongvirae</taxon>
        <taxon>Uroviricota</taxon>
        <taxon>Caudoviricetes</taxon>
        <taxon>Stanwilliamsviridae</taxon>
        <taxon>Loccivirinae</taxon>
        <taxon>Wakandavirus</taxon>
        <taxon>Wakandavirus muntaha</taxon>
    </lineage>
</organism>
<accession>A0A6G8R3F3</accession>
<dbReference type="EMBL" id="MT024872">
    <property type="protein sequence ID" value="QIN94722.1"/>
    <property type="molecule type" value="Genomic_DNA"/>
</dbReference>